<evidence type="ECO:0000256" key="1">
    <source>
        <dbReference type="ARBA" id="ARBA00008779"/>
    </source>
</evidence>
<dbReference type="Gene3D" id="3.40.720.10">
    <property type="entry name" value="Alkaline Phosphatase, subunit A"/>
    <property type="match status" value="1"/>
</dbReference>
<comment type="caution">
    <text evidence="6">The sequence shown here is derived from an EMBL/GenBank/DDBJ whole genome shotgun (WGS) entry which is preliminary data.</text>
</comment>
<keyword evidence="4" id="KW-0106">Calcium</keyword>
<dbReference type="Gene3D" id="3.30.1120.10">
    <property type="match status" value="1"/>
</dbReference>
<sequence>MSANAHSRKAPEGSPNVVVIVLDDLGFGQFGCYGSDIETPNIDKLAQGGLRYNRFHVTALCSPTRAALLTGRNHHAVGMGFLADIPTSDPGYTAKIPPEAATVPRILRDAGWNTMAVGKWHLLPSGERSSAGPYDRWPSGLGFEKYYGFLRGDANHWAPELVRDNSYVDPPSGPEDGYHLTEDLADEAIRMVVNQQESAPGKPFFLYFATGAMHAPHHVERKWADDYAGQFDLGWDRWRQNVFERQVAEGIVPADTILTERPSWVPDWEQLTSDERRLYSRMHEVYAGFLTHTDAQIGRVVDSLEELGILDNTLIFVMSDNGASAEGGVAGTSNEHRFTHRIHDNIEESLDQLEDWGGIHGYPHYAWGWAWAGNTPFQLWKRYTWLGGTRVPMIAHWPKGISSGGAVRGQFAHVIDVFPTILEACGVTAPDTVGGVAQQSVDGASLLSTFSDASAPDPRTVQYFEMLGSRSIVADGWKATTNHVSMGVMDEELLMEGSRDFDNDRWSLFNLESDFSEANDVADEFPDVVAKLEQLWFAEAERNNVTPIADNLRGRTASIVPRDYPVGSDITLYPKGGPVSDEAIPRLFAGGRITADVDVAAENPEGVLFALGDWTGGFAAYVCDGVLTVTVATPGGEILLSADRKLTSGRHQLGCVLSPVPEGGARVQIFVDGNIVGTGHSDHSLPHAWQHGGTSMTLGYDRGLPVSNSYRPPFAWNGVLHQVRIEAGTQIIPEKDVIRIALQVE</sequence>
<keyword evidence="3" id="KW-0378">Hydrolase</keyword>
<evidence type="ECO:0000313" key="6">
    <source>
        <dbReference type="EMBL" id="TYQ02213.1"/>
    </source>
</evidence>
<evidence type="ECO:0000259" key="5">
    <source>
        <dbReference type="Pfam" id="PF00884"/>
    </source>
</evidence>
<dbReference type="PROSITE" id="PS00523">
    <property type="entry name" value="SULFATASE_1"/>
    <property type="match status" value="1"/>
</dbReference>
<dbReference type="GO" id="GO:0016787">
    <property type="term" value="F:hydrolase activity"/>
    <property type="evidence" value="ECO:0007669"/>
    <property type="project" value="UniProtKB-KW"/>
</dbReference>
<dbReference type="AlphaFoldDB" id="A0A652YKR1"/>
<protein>
    <submittedName>
        <fullName evidence="6">Arylsulfatase</fullName>
    </submittedName>
</protein>
<dbReference type="SUPFAM" id="SSF49899">
    <property type="entry name" value="Concanavalin A-like lectins/glucanases"/>
    <property type="match status" value="1"/>
</dbReference>
<gene>
    <name evidence="6" type="ORF">FNL38_10631</name>
</gene>
<feature type="domain" description="Sulfatase N-terminal" evidence="5">
    <location>
        <begin position="15"/>
        <end position="427"/>
    </location>
</feature>
<evidence type="ECO:0000256" key="2">
    <source>
        <dbReference type="ARBA" id="ARBA00022723"/>
    </source>
</evidence>
<evidence type="ECO:0000256" key="3">
    <source>
        <dbReference type="ARBA" id="ARBA00022801"/>
    </source>
</evidence>
<organism evidence="6">
    <name type="scientific">Nocardia globerula</name>
    <dbReference type="NCBI Taxonomy" id="1818"/>
    <lineage>
        <taxon>Bacteria</taxon>
        <taxon>Bacillati</taxon>
        <taxon>Actinomycetota</taxon>
        <taxon>Actinomycetes</taxon>
        <taxon>Mycobacteriales</taxon>
        <taxon>Nocardiaceae</taxon>
        <taxon>Nocardia</taxon>
    </lineage>
</organism>
<accession>A0A652YKR1</accession>
<keyword evidence="2" id="KW-0479">Metal-binding</keyword>
<dbReference type="InterPro" id="IPR024607">
    <property type="entry name" value="Sulfatase_CS"/>
</dbReference>
<dbReference type="InterPro" id="IPR050738">
    <property type="entry name" value="Sulfatase"/>
</dbReference>
<dbReference type="SUPFAM" id="SSF53649">
    <property type="entry name" value="Alkaline phosphatase-like"/>
    <property type="match status" value="1"/>
</dbReference>
<dbReference type="InterPro" id="IPR013320">
    <property type="entry name" value="ConA-like_dom_sf"/>
</dbReference>
<name>A0A652YKR1_NOCGL</name>
<comment type="similarity">
    <text evidence="1">Belongs to the sulfatase family.</text>
</comment>
<dbReference type="PANTHER" id="PTHR42693">
    <property type="entry name" value="ARYLSULFATASE FAMILY MEMBER"/>
    <property type="match status" value="1"/>
</dbReference>
<proteinExistence type="inferred from homology"/>
<dbReference type="InterPro" id="IPR017850">
    <property type="entry name" value="Alkaline_phosphatase_core_sf"/>
</dbReference>
<evidence type="ECO:0000256" key="4">
    <source>
        <dbReference type="ARBA" id="ARBA00022837"/>
    </source>
</evidence>
<dbReference type="Pfam" id="PF00884">
    <property type="entry name" value="Sulfatase"/>
    <property type="match status" value="1"/>
</dbReference>
<dbReference type="GO" id="GO:0046872">
    <property type="term" value="F:metal ion binding"/>
    <property type="evidence" value="ECO:0007669"/>
    <property type="project" value="UniProtKB-KW"/>
</dbReference>
<reference evidence="6" key="1">
    <citation type="submission" date="2019-07" db="EMBL/GenBank/DDBJ databases">
        <title>Genomic Encyclopedia of Type Strains, Phase IV (KMG-IV): sequencing the most valuable type-strain genomes for metagenomic binning, comparative biology and taxonomic classification.</title>
        <authorList>
            <person name="Goeker M."/>
        </authorList>
    </citation>
    <scope>NUCLEOTIDE SEQUENCE</scope>
    <source>
        <strain evidence="6">DSM 44596</strain>
    </source>
</reference>
<dbReference type="CDD" id="cd16025">
    <property type="entry name" value="PAS_like"/>
    <property type="match status" value="1"/>
</dbReference>
<dbReference type="InterPro" id="IPR000917">
    <property type="entry name" value="Sulfatase_N"/>
</dbReference>
<dbReference type="EMBL" id="VNIQ01000006">
    <property type="protein sequence ID" value="TYQ02213.1"/>
    <property type="molecule type" value="Genomic_DNA"/>
</dbReference>